<dbReference type="EMBL" id="AQGV01000015">
    <property type="protein sequence ID" value="MBE0370892.1"/>
    <property type="molecule type" value="Genomic_DNA"/>
</dbReference>
<organism evidence="2 3">
    <name type="scientific">Pseudoalteromonas aurantia 208</name>
    <dbReference type="NCBI Taxonomy" id="1314867"/>
    <lineage>
        <taxon>Bacteria</taxon>
        <taxon>Pseudomonadati</taxon>
        <taxon>Pseudomonadota</taxon>
        <taxon>Gammaproteobacteria</taxon>
        <taxon>Alteromonadales</taxon>
        <taxon>Pseudoalteromonadaceae</taxon>
        <taxon>Pseudoalteromonas</taxon>
    </lineage>
</organism>
<keyword evidence="1" id="KW-0472">Membrane</keyword>
<sequence length="74" mass="8266">MLISQQHLDYSNAALLTFGLCFIASIVVSYPLAEHFTLTTQIASHISNIVLAGLFKISYVLRCVCQYQLGMEVR</sequence>
<dbReference type="RefSeq" id="WP_192509923.1">
    <property type="nucleotide sequence ID" value="NZ_AQGV01000015.1"/>
</dbReference>
<evidence type="ECO:0000256" key="1">
    <source>
        <dbReference type="SAM" id="Phobius"/>
    </source>
</evidence>
<accession>A0ABR9EJJ8</accession>
<dbReference type="Proteomes" id="UP000615755">
    <property type="component" value="Unassembled WGS sequence"/>
</dbReference>
<protein>
    <submittedName>
        <fullName evidence="2">Uncharacterized protein</fullName>
    </submittedName>
</protein>
<evidence type="ECO:0000313" key="2">
    <source>
        <dbReference type="EMBL" id="MBE0370892.1"/>
    </source>
</evidence>
<keyword evidence="1" id="KW-0812">Transmembrane</keyword>
<feature type="transmembrane region" description="Helical" evidence="1">
    <location>
        <begin position="12"/>
        <end position="33"/>
    </location>
</feature>
<gene>
    <name evidence="2" type="ORF">PAUR_b1015</name>
</gene>
<evidence type="ECO:0000313" key="3">
    <source>
        <dbReference type="Proteomes" id="UP000615755"/>
    </source>
</evidence>
<comment type="caution">
    <text evidence="2">The sequence shown here is derived from an EMBL/GenBank/DDBJ whole genome shotgun (WGS) entry which is preliminary data.</text>
</comment>
<name>A0ABR9EJJ8_9GAMM</name>
<reference evidence="2 3" key="1">
    <citation type="submission" date="2015-03" db="EMBL/GenBank/DDBJ databases">
        <title>Genome sequence of Pseudoalteromonas aurantia.</title>
        <authorList>
            <person name="Xie B.-B."/>
            <person name="Rong J.-C."/>
            <person name="Qin Q.-L."/>
            <person name="Zhang Y.-Z."/>
        </authorList>
    </citation>
    <scope>NUCLEOTIDE SEQUENCE [LARGE SCALE GENOMIC DNA]</scope>
    <source>
        <strain evidence="2 3">208</strain>
    </source>
</reference>
<keyword evidence="3" id="KW-1185">Reference proteome</keyword>
<keyword evidence="1" id="KW-1133">Transmembrane helix</keyword>
<proteinExistence type="predicted"/>
<feature type="transmembrane region" description="Helical" evidence="1">
    <location>
        <begin position="45"/>
        <end position="65"/>
    </location>
</feature>